<evidence type="ECO:0000259" key="9">
    <source>
        <dbReference type="Pfam" id="PF12704"/>
    </source>
</evidence>
<evidence type="ECO:0000256" key="6">
    <source>
        <dbReference type="ARBA" id="ARBA00038076"/>
    </source>
</evidence>
<evidence type="ECO:0000313" key="10">
    <source>
        <dbReference type="EMBL" id="MFL0194933.1"/>
    </source>
</evidence>
<evidence type="ECO:0000256" key="7">
    <source>
        <dbReference type="SAM" id="Phobius"/>
    </source>
</evidence>
<dbReference type="RefSeq" id="WP_406791050.1">
    <property type="nucleotide sequence ID" value="NZ_JBJHZX010000005.1"/>
</dbReference>
<keyword evidence="3 7" id="KW-0812">Transmembrane</keyword>
<dbReference type="EMBL" id="JBJHZX010000005">
    <property type="protein sequence ID" value="MFL0194933.1"/>
    <property type="molecule type" value="Genomic_DNA"/>
</dbReference>
<dbReference type="InterPro" id="IPR050250">
    <property type="entry name" value="Macrolide_Exporter_MacB"/>
</dbReference>
<keyword evidence="4 7" id="KW-1133">Transmembrane helix</keyword>
<evidence type="ECO:0000313" key="11">
    <source>
        <dbReference type="Proteomes" id="UP001623660"/>
    </source>
</evidence>
<reference evidence="10 11" key="1">
    <citation type="submission" date="2024-11" db="EMBL/GenBank/DDBJ databases">
        <authorList>
            <person name="Heng Y.C."/>
            <person name="Lim A.C.H."/>
            <person name="Lee J.K.Y."/>
            <person name="Kittelmann S."/>
        </authorList>
    </citation>
    <scope>NUCLEOTIDE SEQUENCE [LARGE SCALE GENOMIC DNA]</scope>
    <source>
        <strain evidence="10 11">WILCCON 0269</strain>
    </source>
</reference>
<dbReference type="PANTHER" id="PTHR30572:SF4">
    <property type="entry name" value="ABC TRANSPORTER PERMEASE YTRF"/>
    <property type="match status" value="1"/>
</dbReference>
<comment type="caution">
    <text evidence="10">The sequence shown here is derived from an EMBL/GenBank/DDBJ whole genome shotgun (WGS) entry which is preliminary data.</text>
</comment>
<comment type="subcellular location">
    <subcellularLocation>
        <location evidence="1">Cell membrane</location>
        <topology evidence="1">Multi-pass membrane protein</topology>
    </subcellularLocation>
</comment>
<evidence type="ECO:0000256" key="4">
    <source>
        <dbReference type="ARBA" id="ARBA00022989"/>
    </source>
</evidence>
<evidence type="ECO:0000256" key="5">
    <source>
        <dbReference type="ARBA" id="ARBA00023136"/>
    </source>
</evidence>
<keyword evidence="11" id="KW-1185">Reference proteome</keyword>
<feature type="domain" description="ABC3 transporter permease C-terminal" evidence="8">
    <location>
        <begin position="279"/>
        <end position="391"/>
    </location>
</feature>
<sequence>MNFIENFKMSLESIKANKMRSFLTMLGIIIGISSVITIVSLGSGGKNSITGSFEKMGANNINITVNNNNVQGNDYITLKDIETIKTKVDTVKYISPLLQEKGSVSSQDKSESANVTGCNQDYSQINNSTILYGRFFSESEVLNNKAVALIDEKSAKDLFGYSDAVGKTIKVGSETSRKDVKIIGVVESQSIRPAADTASVILPITFLQNLYPDTNKISSLILKADTKEDGTLAANSSINILESRHNNKGKNVYDAENMMDKLSQVDNILNIFTMFITAVAAISLLVGGIGVMNIMLVSVTERTKEIGIRKAIGATTKIILIQFLTESSIVSLIGGILGMVIGFIASQLIGLVIGVTPTISVVTVLGVILFSAAIGIFFGIYPAKKAANLDPIDALRYE</sequence>
<proteinExistence type="inferred from homology"/>
<feature type="domain" description="MacB-like periplasmic core" evidence="9">
    <location>
        <begin position="21"/>
        <end position="231"/>
    </location>
</feature>
<evidence type="ECO:0000256" key="3">
    <source>
        <dbReference type="ARBA" id="ARBA00022692"/>
    </source>
</evidence>
<evidence type="ECO:0000256" key="1">
    <source>
        <dbReference type="ARBA" id="ARBA00004651"/>
    </source>
</evidence>
<keyword evidence="5 7" id="KW-0472">Membrane</keyword>
<dbReference type="Proteomes" id="UP001623660">
    <property type="component" value="Unassembled WGS sequence"/>
</dbReference>
<evidence type="ECO:0000259" key="8">
    <source>
        <dbReference type="Pfam" id="PF02687"/>
    </source>
</evidence>
<keyword evidence="2" id="KW-1003">Cell membrane</keyword>
<comment type="similarity">
    <text evidence="6">Belongs to the ABC-4 integral membrane protein family.</text>
</comment>
<dbReference type="InterPro" id="IPR025857">
    <property type="entry name" value="MacB_PCD"/>
</dbReference>
<dbReference type="Pfam" id="PF02687">
    <property type="entry name" value="FtsX"/>
    <property type="match status" value="1"/>
</dbReference>
<feature type="transmembrane region" description="Helical" evidence="7">
    <location>
        <begin position="351"/>
        <end position="381"/>
    </location>
</feature>
<name>A0ABW8SI72_9CLOT</name>
<feature type="transmembrane region" description="Helical" evidence="7">
    <location>
        <begin position="271"/>
        <end position="297"/>
    </location>
</feature>
<dbReference type="InterPro" id="IPR003838">
    <property type="entry name" value="ABC3_permease_C"/>
</dbReference>
<accession>A0ABW8SI72</accession>
<feature type="transmembrane region" description="Helical" evidence="7">
    <location>
        <begin position="21"/>
        <end position="42"/>
    </location>
</feature>
<gene>
    <name evidence="10" type="ORF">ACJDU8_04990</name>
</gene>
<evidence type="ECO:0000256" key="2">
    <source>
        <dbReference type="ARBA" id="ARBA00022475"/>
    </source>
</evidence>
<dbReference type="Pfam" id="PF12704">
    <property type="entry name" value="MacB_PCD"/>
    <property type="match status" value="1"/>
</dbReference>
<organism evidence="10 11">
    <name type="scientific">Candidatus Clostridium eludens</name>
    <dbReference type="NCBI Taxonomy" id="3381663"/>
    <lineage>
        <taxon>Bacteria</taxon>
        <taxon>Bacillati</taxon>
        <taxon>Bacillota</taxon>
        <taxon>Clostridia</taxon>
        <taxon>Eubacteriales</taxon>
        <taxon>Clostridiaceae</taxon>
        <taxon>Clostridium</taxon>
    </lineage>
</organism>
<protein>
    <submittedName>
        <fullName evidence="10">ABC transporter permease</fullName>
    </submittedName>
</protein>
<feature type="transmembrane region" description="Helical" evidence="7">
    <location>
        <begin position="318"/>
        <end position="345"/>
    </location>
</feature>
<dbReference type="PANTHER" id="PTHR30572">
    <property type="entry name" value="MEMBRANE COMPONENT OF TRANSPORTER-RELATED"/>
    <property type="match status" value="1"/>
</dbReference>